<dbReference type="EMBL" id="MSDF01000052">
    <property type="protein sequence ID" value="OPA86300.1"/>
    <property type="molecule type" value="Genomic_DNA"/>
</dbReference>
<gene>
    <name evidence="2" type="ORF">BFW87_26540</name>
</gene>
<organism evidence="2 3">
    <name type="scientific">Pseudomonas fluorescens</name>
    <dbReference type="NCBI Taxonomy" id="294"/>
    <lineage>
        <taxon>Bacteria</taxon>
        <taxon>Pseudomonadati</taxon>
        <taxon>Pseudomonadota</taxon>
        <taxon>Gammaproteobacteria</taxon>
        <taxon>Pseudomonadales</taxon>
        <taxon>Pseudomonadaceae</taxon>
        <taxon>Pseudomonas</taxon>
    </lineage>
</organism>
<comment type="caution">
    <text evidence="2">The sequence shown here is derived from an EMBL/GenBank/DDBJ whole genome shotgun (WGS) entry which is preliminary data.</text>
</comment>
<evidence type="ECO:0000313" key="3">
    <source>
        <dbReference type="Proteomes" id="UP000190965"/>
    </source>
</evidence>
<evidence type="ECO:0008006" key="4">
    <source>
        <dbReference type="Google" id="ProtNLM"/>
    </source>
</evidence>
<feature type="chain" id="PRO_5013227569" description="Lipoprotein" evidence="1">
    <location>
        <begin position="20"/>
        <end position="162"/>
    </location>
</feature>
<accession>A0A1T2Y2D8</accession>
<dbReference type="RefSeq" id="WP_078742672.1">
    <property type="nucleotide sequence ID" value="NZ_MSDF01000052.1"/>
</dbReference>
<dbReference type="OrthoDB" id="6628966at2"/>
<dbReference type="Proteomes" id="UP000190965">
    <property type="component" value="Unassembled WGS sequence"/>
</dbReference>
<evidence type="ECO:0000256" key="1">
    <source>
        <dbReference type="SAM" id="SignalP"/>
    </source>
</evidence>
<sequence length="162" mass="16883">MLKFALVPLMLALSVDCLADLKLTSPETACAFLSDSGLKGRKWTDYGDGTSGCASNYKDIGTGSPLANNLAYYALGSGSTVDQVKLVLNFNQPKTPGPSVQALGKAAEKLTQKALGAALPASIKKAIALGQPQVAAVGTGSVEVLREEWPTGKGYEVHVIMR</sequence>
<feature type="signal peptide" evidence="1">
    <location>
        <begin position="1"/>
        <end position="19"/>
    </location>
</feature>
<keyword evidence="1" id="KW-0732">Signal</keyword>
<reference evidence="2 3" key="1">
    <citation type="submission" date="2016-12" db="EMBL/GenBank/DDBJ databases">
        <title>Draft genome sequences of seven strains of Pseudomonas fluorescens that produce 4-formylaminooxyvinylglycine.</title>
        <authorList>
            <person name="Okrent R.A."/>
            <person name="Manning V.A."/>
            <person name="Trippe K.M."/>
        </authorList>
    </citation>
    <scope>NUCLEOTIDE SEQUENCE [LARGE SCALE GENOMIC DNA]</scope>
    <source>
        <strain evidence="2 3">P5A</strain>
    </source>
</reference>
<name>A0A1T2Y2D8_PSEFL</name>
<dbReference type="AlphaFoldDB" id="A0A1T2Y2D8"/>
<proteinExistence type="predicted"/>
<evidence type="ECO:0000313" key="2">
    <source>
        <dbReference type="EMBL" id="OPA86300.1"/>
    </source>
</evidence>
<protein>
    <recommendedName>
        <fullName evidence="4">Lipoprotein</fullName>
    </recommendedName>
</protein>